<dbReference type="InterPro" id="IPR036264">
    <property type="entry name" value="Bact_exopeptidase_dim_dom"/>
</dbReference>
<evidence type="ECO:0000256" key="3">
    <source>
        <dbReference type="ARBA" id="ARBA00022723"/>
    </source>
</evidence>
<evidence type="ECO:0000313" key="7">
    <source>
        <dbReference type="EMBL" id="GAI02517.1"/>
    </source>
</evidence>
<keyword evidence="4" id="KW-0378">Hydrolase</keyword>
<accession>X1K690</accession>
<dbReference type="PANTHER" id="PTHR43808:SF8">
    <property type="entry name" value="PEPTIDASE M20 DIMERISATION DOMAIN-CONTAINING PROTEIN"/>
    <property type="match status" value="1"/>
</dbReference>
<protein>
    <recommendedName>
        <fullName evidence="6">Peptidase M20 dimerisation domain-containing protein</fullName>
    </recommendedName>
</protein>
<dbReference type="AlphaFoldDB" id="X1K690"/>
<reference evidence="7" key="1">
    <citation type="journal article" date="2014" name="Front. Microbiol.">
        <title>High frequency of phylogenetically diverse reductive dehalogenase-homologous genes in deep subseafloor sedimentary metagenomes.</title>
        <authorList>
            <person name="Kawai M."/>
            <person name="Futagami T."/>
            <person name="Toyoda A."/>
            <person name="Takaki Y."/>
            <person name="Nishi S."/>
            <person name="Hori S."/>
            <person name="Arai W."/>
            <person name="Tsubouchi T."/>
            <person name="Morono Y."/>
            <person name="Uchiyama I."/>
            <person name="Ito T."/>
            <person name="Fujiyama A."/>
            <person name="Inagaki F."/>
            <person name="Takami H."/>
        </authorList>
    </citation>
    <scope>NUCLEOTIDE SEQUENCE</scope>
    <source>
        <strain evidence="7">Expedition CK06-06</strain>
    </source>
</reference>
<organism evidence="7">
    <name type="scientific">marine sediment metagenome</name>
    <dbReference type="NCBI Taxonomy" id="412755"/>
    <lineage>
        <taxon>unclassified sequences</taxon>
        <taxon>metagenomes</taxon>
        <taxon>ecological metagenomes</taxon>
    </lineage>
</organism>
<evidence type="ECO:0000256" key="1">
    <source>
        <dbReference type="ARBA" id="ARBA00001947"/>
    </source>
</evidence>
<feature type="domain" description="Peptidase M20 dimerisation" evidence="6">
    <location>
        <begin position="21"/>
        <end position="73"/>
    </location>
</feature>
<dbReference type="Gene3D" id="3.40.630.10">
    <property type="entry name" value="Zn peptidases"/>
    <property type="match status" value="1"/>
</dbReference>
<keyword evidence="3" id="KW-0479">Metal-binding</keyword>
<keyword evidence="5" id="KW-0862">Zinc</keyword>
<dbReference type="GO" id="GO:0016787">
    <property type="term" value="F:hydrolase activity"/>
    <property type="evidence" value="ECO:0007669"/>
    <property type="project" value="UniProtKB-KW"/>
</dbReference>
<proteinExistence type="inferred from homology"/>
<evidence type="ECO:0000256" key="2">
    <source>
        <dbReference type="ARBA" id="ARBA00006247"/>
    </source>
</evidence>
<dbReference type="SUPFAM" id="SSF55031">
    <property type="entry name" value="Bacterial exopeptidase dimerisation domain"/>
    <property type="match status" value="1"/>
</dbReference>
<comment type="cofactor">
    <cofactor evidence="1">
        <name>Zn(2+)</name>
        <dbReference type="ChEBI" id="CHEBI:29105"/>
    </cofactor>
</comment>
<evidence type="ECO:0000259" key="6">
    <source>
        <dbReference type="Pfam" id="PF07687"/>
    </source>
</evidence>
<name>X1K690_9ZZZZ</name>
<gene>
    <name evidence="7" type="ORF">S06H3_22722</name>
</gene>
<dbReference type="PANTHER" id="PTHR43808">
    <property type="entry name" value="ACETYLORNITHINE DEACETYLASE"/>
    <property type="match status" value="1"/>
</dbReference>
<dbReference type="EMBL" id="BARV01012201">
    <property type="protein sequence ID" value="GAI02517.1"/>
    <property type="molecule type" value="Genomic_DNA"/>
</dbReference>
<evidence type="ECO:0000256" key="4">
    <source>
        <dbReference type="ARBA" id="ARBA00022801"/>
    </source>
</evidence>
<feature type="non-terminal residue" evidence="7">
    <location>
        <position position="1"/>
    </location>
</feature>
<evidence type="ECO:0000256" key="5">
    <source>
        <dbReference type="ARBA" id="ARBA00022833"/>
    </source>
</evidence>
<sequence>EEVFERILKEQPDLQSIIQSLTTFSKALTMIKGGIKVNVIPDNCEAVLDVRLLPKQKSETIIKALKKLIEEDLGYVVKDQSNATSNEVFVELVVINDSEGSYWDQWEDSVDLQEFYDLVESTYEKKPFYFLLPASADAHYLRNDGFCPQTIIFRPGKGRTAHTVNEYIEILDFIRAIKVYTIFAYRFLNKK</sequence>
<dbReference type="Pfam" id="PF07687">
    <property type="entry name" value="M20_dimer"/>
    <property type="match status" value="1"/>
</dbReference>
<comment type="caution">
    <text evidence="7">The sequence shown here is derived from an EMBL/GenBank/DDBJ whole genome shotgun (WGS) entry which is preliminary data.</text>
</comment>
<dbReference type="InterPro" id="IPR050072">
    <property type="entry name" value="Peptidase_M20A"/>
</dbReference>
<dbReference type="SUPFAM" id="SSF53187">
    <property type="entry name" value="Zn-dependent exopeptidases"/>
    <property type="match status" value="1"/>
</dbReference>
<comment type="similarity">
    <text evidence="2">Belongs to the peptidase M20A family.</text>
</comment>
<dbReference type="Gene3D" id="3.30.70.360">
    <property type="match status" value="1"/>
</dbReference>
<dbReference type="InterPro" id="IPR011650">
    <property type="entry name" value="Peptidase_M20_dimer"/>
</dbReference>